<comment type="caution">
    <text evidence="2">The sequence shown here is derived from an EMBL/GenBank/DDBJ whole genome shotgun (WGS) entry which is preliminary data.</text>
</comment>
<dbReference type="RefSeq" id="WP_085404765.1">
    <property type="nucleotide sequence ID" value="NZ_NAFL01000283.1"/>
</dbReference>
<reference evidence="2 3" key="1">
    <citation type="submission" date="2017-03" db="EMBL/GenBank/DDBJ databases">
        <title>Whole genome sequences of fourteen strains of Bradyrhizobium canariense and one strain of Bradyrhizobium japonicum isolated from Lupinus (Papilionoideae: Genisteae) species in Algeria.</title>
        <authorList>
            <person name="Crovadore J."/>
            <person name="Chekireb D."/>
            <person name="Brachmann A."/>
            <person name="Chablais R."/>
            <person name="Cochard B."/>
            <person name="Lefort F."/>
        </authorList>
    </citation>
    <scope>NUCLEOTIDE SEQUENCE [LARGE SCALE GENOMIC DNA]</scope>
    <source>
        <strain evidence="2 3">UBMA197</strain>
    </source>
</reference>
<evidence type="ECO:0000313" key="2">
    <source>
        <dbReference type="EMBL" id="OSJ23864.1"/>
    </source>
</evidence>
<proteinExistence type="predicted"/>
<feature type="transmembrane region" description="Helical" evidence="1">
    <location>
        <begin position="24"/>
        <end position="44"/>
    </location>
</feature>
<organism evidence="2 3">
    <name type="scientific">Bradyrhizobium japonicum</name>
    <dbReference type="NCBI Taxonomy" id="375"/>
    <lineage>
        <taxon>Bacteria</taxon>
        <taxon>Pseudomonadati</taxon>
        <taxon>Pseudomonadota</taxon>
        <taxon>Alphaproteobacteria</taxon>
        <taxon>Hyphomicrobiales</taxon>
        <taxon>Nitrobacteraceae</taxon>
        <taxon>Bradyrhizobium</taxon>
    </lineage>
</organism>
<keyword evidence="1" id="KW-1133">Transmembrane helix</keyword>
<gene>
    <name evidence="2" type="ORF">BSZ19_42085</name>
</gene>
<name>A0A1Y2JA10_BRAJP</name>
<protein>
    <submittedName>
        <fullName evidence="2">Uncharacterized protein</fullName>
    </submittedName>
</protein>
<keyword evidence="1" id="KW-0812">Transmembrane</keyword>
<dbReference type="EMBL" id="NAFL01000283">
    <property type="protein sequence ID" value="OSJ23864.1"/>
    <property type="molecule type" value="Genomic_DNA"/>
</dbReference>
<evidence type="ECO:0000313" key="3">
    <source>
        <dbReference type="Proteomes" id="UP000193335"/>
    </source>
</evidence>
<dbReference type="AlphaFoldDB" id="A0A1Y2JA10"/>
<evidence type="ECO:0000256" key="1">
    <source>
        <dbReference type="SAM" id="Phobius"/>
    </source>
</evidence>
<sequence>MPTELIRARARPAAPRSNARNVNVVAAALTAALVTLQLVGLAMLERSHAQPVSRPLLNSHDAELCTGTADVPATQTPYD</sequence>
<accession>A0A1Y2JA10</accession>
<keyword evidence="1" id="KW-0472">Membrane</keyword>
<dbReference type="Proteomes" id="UP000193335">
    <property type="component" value="Unassembled WGS sequence"/>
</dbReference>